<comment type="cofactor">
    <cofactor evidence="9">
        <name>Mg(2+)</name>
        <dbReference type="ChEBI" id="CHEBI:18420"/>
    </cofactor>
</comment>
<dbReference type="SUPFAM" id="SSF52540">
    <property type="entry name" value="P-loop containing nucleoside triphosphate hydrolases"/>
    <property type="match status" value="1"/>
</dbReference>
<feature type="binding site" evidence="9">
    <location>
        <position position="42"/>
    </location>
    <ligand>
        <name>substrate</name>
    </ligand>
</feature>
<dbReference type="InterPro" id="IPR027417">
    <property type="entry name" value="P-loop_NTPase"/>
</dbReference>
<evidence type="ECO:0000256" key="9">
    <source>
        <dbReference type="HAMAP-Rule" id="MF_00336"/>
    </source>
</evidence>
<dbReference type="Pfam" id="PF13500">
    <property type="entry name" value="AAA_26"/>
    <property type="match status" value="1"/>
</dbReference>
<protein>
    <recommendedName>
        <fullName evidence="9">ATP-dependent dethiobiotin synthetase BioD</fullName>
        <ecNumber evidence="9">6.3.3.3</ecNumber>
    </recommendedName>
    <alternativeName>
        <fullName evidence="9">DTB synthetase</fullName>
        <shortName evidence="9">DTBS</shortName>
    </alternativeName>
    <alternativeName>
        <fullName evidence="9">Dethiobiotin synthase</fullName>
    </alternativeName>
</protein>
<comment type="caution">
    <text evidence="10">The sequence shown here is derived from an EMBL/GenBank/DDBJ whole genome shotgun (WGS) entry which is preliminary data.</text>
</comment>
<name>A0ABT1RTT8_9FIRM</name>
<reference evidence="10 11" key="1">
    <citation type="submission" date="2022-06" db="EMBL/GenBank/DDBJ databases">
        <title>Isolation of gut microbiota from human fecal samples.</title>
        <authorList>
            <person name="Pamer E.G."/>
            <person name="Barat B."/>
            <person name="Waligurski E."/>
            <person name="Medina S."/>
            <person name="Paddock L."/>
            <person name="Mostad J."/>
        </authorList>
    </citation>
    <scope>NUCLEOTIDE SEQUENCE [LARGE SCALE GENOMIC DNA]</scope>
    <source>
        <strain evidence="10 11">SL.3.17</strain>
    </source>
</reference>
<gene>
    <name evidence="9 10" type="primary">bioD</name>
    <name evidence="10" type="ORF">NE619_16045</name>
</gene>
<keyword evidence="2 9" id="KW-0436">Ligase</keyword>
<feature type="binding site" evidence="9">
    <location>
        <position position="17"/>
    </location>
    <ligand>
        <name>Mg(2+)</name>
        <dbReference type="ChEBI" id="CHEBI:18420"/>
    </ligand>
</feature>
<dbReference type="NCBIfam" id="TIGR00347">
    <property type="entry name" value="bioD"/>
    <property type="match status" value="1"/>
</dbReference>
<evidence type="ECO:0000256" key="6">
    <source>
        <dbReference type="ARBA" id="ARBA00022840"/>
    </source>
</evidence>
<evidence type="ECO:0000256" key="7">
    <source>
        <dbReference type="ARBA" id="ARBA00022842"/>
    </source>
</evidence>
<feature type="binding site" evidence="9">
    <location>
        <position position="219"/>
    </location>
    <ligand>
        <name>ATP</name>
        <dbReference type="ChEBI" id="CHEBI:30616"/>
    </ligand>
</feature>
<comment type="caution">
    <text evidence="9">Lacks conserved residue(s) required for the propagation of feature annotation.</text>
</comment>
<sequence>MTKGLFITATGTDVGKTYITGLIVKKMRQAGFETGYYKAALSGAVRQGETLIPGDAEYVKRTAQLEAPLESMVSYVYETAVSPHLAAELEGCPVSEDKVLADYEKACQSYDYITVEGSGGIICPIRRKQPQLMLTDLIRDMGLGILIIAPAELGTINSTALTIEYARAKEIPVRGVILNFFHPGDPMEEDNKRFIEEFTGVPVLACVKENDRDIDIEPEVLAGLYR</sequence>
<evidence type="ECO:0000256" key="1">
    <source>
        <dbReference type="ARBA" id="ARBA00022490"/>
    </source>
</evidence>
<feature type="binding site" evidence="9">
    <location>
        <position position="116"/>
    </location>
    <ligand>
        <name>Mg(2+)</name>
        <dbReference type="ChEBI" id="CHEBI:18420"/>
    </ligand>
</feature>
<proteinExistence type="inferred from homology"/>
<comment type="subunit">
    <text evidence="9">Homodimer.</text>
</comment>
<feature type="binding site" evidence="9">
    <location>
        <begin position="13"/>
        <end position="18"/>
    </location>
    <ligand>
        <name>ATP</name>
        <dbReference type="ChEBI" id="CHEBI:30616"/>
    </ligand>
</feature>
<evidence type="ECO:0000256" key="2">
    <source>
        <dbReference type="ARBA" id="ARBA00022598"/>
    </source>
</evidence>
<keyword evidence="4 9" id="KW-0547">Nucleotide-binding</keyword>
<feature type="binding site" evidence="9">
    <location>
        <position position="55"/>
    </location>
    <ligand>
        <name>ATP</name>
        <dbReference type="ChEBI" id="CHEBI:30616"/>
    </ligand>
</feature>
<dbReference type="CDD" id="cd03109">
    <property type="entry name" value="DTBS"/>
    <property type="match status" value="1"/>
</dbReference>
<dbReference type="GO" id="GO:0004141">
    <property type="term" value="F:dethiobiotin synthase activity"/>
    <property type="evidence" value="ECO:0007669"/>
    <property type="project" value="UniProtKB-EC"/>
</dbReference>
<dbReference type="PIRSF" id="PIRSF006755">
    <property type="entry name" value="DTB_synth"/>
    <property type="match status" value="1"/>
</dbReference>
<evidence type="ECO:0000256" key="4">
    <source>
        <dbReference type="ARBA" id="ARBA00022741"/>
    </source>
</evidence>
<comment type="function">
    <text evidence="9">Catalyzes a mechanistically unusual reaction, the ATP-dependent insertion of CO2 between the N7 and N8 nitrogen atoms of 7,8-diaminopelargonic acid (DAPA, also called 7,8-diammoniononanoate) to form a ureido ring.</text>
</comment>
<comment type="catalytic activity">
    <reaction evidence="9">
        <text>(7R,8S)-7,8-diammoniononanoate + CO2 + ATP = (4R,5S)-dethiobiotin + ADP + phosphate + 3 H(+)</text>
        <dbReference type="Rhea" id="RHEA:15805"/>
        <dbReference type="ChEBI" id="CHEBI:15378"/>
        <dbReference type="ChEBI" id="CHEBI:16526"/>
        <dbReference type="ChEBI" id="CHEBI:30616"/>
        <dbReference type="ChEBI" id="CHEBI:43474"/>
        <dbReference type="ChEBI" id="CHEBI:149469"/>
        <dbReference type="ChEBI" id="CHEBI:149473"/>
        <dbReference type="ChEBI" id="CHEBI:456216"/>
        <dbReference type="EC" id="6.3.3.3"/>
    </reaction>
</comment>
<keyword evidence="6 9" id="KW-0067">ATP-binding</keyword>
<comment type="subcellular location">
    <subcellularLocation>
        <location evidence="9">Cytoplasm</location>
    </subcellularLocation>
</comment>
<evidence type="ECO:0000256" key="8">
    <source>
        <dbReference type="ARBA" id="ARBA00047386"/>
    </source>
</evidence>
<dbReference type="EMBL" id="JANFXK010000023">
    <property type="protein sequence ID" value="MCQ4638246.1"/>
    <property type="molecule type" value="Genomic_DNA"/>
</dbReference>
<feature type="binding site" evidence="9">
    <location>
        <begin position="116"/>
        <end position="119"/>
    </location>
    <ligand>
        <name>ATP</name>
        <dbReference type="ChEBI" id="CHEBI:30616"/>
    </ligand>
</feature>
<keyword evidence="3 9" id="KW-0479">Metal-binding</keyword>
<evidence type="ECO:0000256" key="5">
    <source>
        <dbReference type="ARBA" id="ARBA00022756"/>
    </source>
</evidence>
<dbReference type="Proteomes" id="UP001524502">
    <property type="component" value="Unassembled WGS sequence"/>
</dbReference>
<evidence type="ECO:0000313" key="11">
    <source>
        <dbReference type="Proteomes" id="UP001524502"/>
    </source>
</evidence>
<evidence type="ECO:0000313" key="10">
    <source>
        <dbReference type="EMBL" id="MCQ4638246.1"/>
    </source>
</evidence>
<dbReference type="PANTHER" id="PTHR43210:SF2">
    <property type="entry name" value="ATP-DEPENDENT DETHIOBIOTIN SYNTHETASE BIOD 2"/>
    <property type="match status" value="1"/>
</dbReference>
<keyword evidence="5 9" id="KW-0093">Biotin biosynthesis</keyword>
<dbReference type="EC" id="6.3.3.3" evidence="9"/>
<organism evidence="10 11">
    <name type="scientific">Anaerovorax odorimutans</name>
    <dbReference type="NCBI Taxonomy" id="109327"/>
    <lineage>
        <taxon>Bacteria</taxon>
        <taxon>Bacillati</taxon>
        <taxon>Bacillota</taxon>
        <taxon>Clostridia</taxon>
        <taxon>Peptostreptococcales</taxon>
        <taxon>Anaerovoracaceae</taxon>
        <taxon>Anaerovorax</taxon>
    </lineage>
</organism>
<feature type="active site" evidence="9">
    <location>
        <position position="38"/>
    </location>
</feature>
<dbReference type="Gene3D" id="3.40.50.300">
    <property type="entry name" value="P-loop containing nucleotide triphosphate hydrolases"/>
    <property type="match status" value="1"/>
</dbReference>
<evidence type="ECO:0000256" key="3">
    <source>
        <dbReference type="ARBA" id="ARBA00022723"/>
    </source>
</evidence>
<comment type="similarity">
    <text evidence="9">Belongs to the dethiobiotin synthetase family.</text>
</comment>
<comment type="pathway">
    <text evidence="9">Cofactor biosynthesis; biotin biosynthesis; biotin from 7,8-diaminononanoate: step 1/2.</text>
</comment>
<keyword evidence="7 9" id="KW-0460">Magnesium</keyword>
<keyword evidence="1 9" id="KW-0963">Cytoplasm</keyword>
<dbReference type="PANTHER" id="PTHR43210">
    <property type="entry name" value="DETHIOBIOTIN SYNTHETASE"/>
    <property type="match status" value="1"/>
</dbReference>
<feature type="binding site" evidence="9">
    <location>
        <position position="55"/>
    </location>
    <ligand>
        <name>Mg(2+)</name>
        <dbReference type="ChEBI" id="CHEBI:18420"/>
    </ligand>
</feature>
<dbReference type="InterPro" id="IPR004472">
    <property type="entry name" value="DTB_synth_BioD"/>
</dbReference>
<dbReference type="HAMAP" id="MF_00336">
    <property type="entry name" value="BioD"/>
    <property type="match status" value="1"/>
</dbReference>
<comment type="catalytic activity">
    <reaction evidence="8">
        <text>(7R,8S)-8-amino-7-(carboxyamino)nonanoate + ATP = (4R,5S)-dethiobiotin + ADP + phosphate + H(+)</text>
        <dbReference type="Rhea" id="RHEA:63684"/>
        <dbReference type="ChEBI" id="CHEBI:15378"/>
        <dbReference type="ChEBI" id="CHEBI:30616"/>
        <dbReference type="ChEBI" id="CHEBI:43474"/>
        <dbReference type="ChEBI" id="CHEBI:149470"/>
        <dbReference type="ChEBI" id="CHEBI:149473"/>
        <dbReference type="ChEBI" id="CHEBI:456216"/>
    </reaction>
</comment>
<keyword evidence="11" id="KW-1185">Reference proteome</keyword>
<accession>A0ABT1RTT8</accession>
<dbReference type="RefSeq" id="WP_256133442.1">
    <property type="nucleotide sequence ID" value="NZ_JANFXK010000023.1"/>
</dbReference>